<evidence type="ECO:0000313" key="9">
    <source>
        <dbReference type="Proteomes" id="UP000634647"/>
    </source>
</evidence>
<dbReference type="Proteomes" id="UP000199541">
    <property type="component" value="Unassembled WGS sequence"/>
</dbReference>
<dbReference type="Proteomes" id="UP000634647">
    <property type="component" value="Unassembled WGS sequence"/>
</dbReference>
<evidence type="ECO:0000313" key="8">
    <source>
        <dbReference type="Proteomes" id="UP000199541"/>
    </source>
</evidence>
<evidence type="ECO:0000256" key="3">
    <source>
        <dbReference type="ARBA" id="ARBA00022989"/>
    </source>
</evidence>
<dbReference type="Pfam" id="PF01925">
    <property type="entry name" value="TauE"/>
    <property type="match status" value="1"/>
</dbReference>
<dbReference type="InterPro" id="IPR002781">
    <property type="entry name" value="TM_pro_TauE-like"/>
</dbReference>
<feature type="transmembrane region" description="Helical" evidence="5">
    <location>
        <begin position="222"/>
        <end position="240"/>
    </location>
</feature>
<comment type="similarity">
    <text evidence="5">Belongs to the 4-toluene sulfonate uptake permease (TSUP) (TC 2.A.102) family.</text>
</comment>
<evidence type="ECO:0000256" key="4">
    <source>
        <dbReference type="ARBA" id="ARBA00023136"/>
    </source>
</evidence>
<reference evidence="6" key="1">
    <citation type="journal article" date="2014" name="Int. J. Syst. Evol. Microbiol.">
        <title>Complete genome sequence of Corynebacterium casei LMG S-19264T (=DSM 44701T), isolated from a smear-ripened cheese.</title>
        <authorList>
            <consortium name="US DOE Joint Genome Institute (JGI-PGF)"/>
            <person name="Walter F."/>
            <person name="Albersmeier A."/>
            <person name="Kalinowski J."/>
            <person name="Ruckert C."/>
        </authorList>
    </citation>
    <scope>NUCLEOTIDE SEQUENCE</scope>
    <source>
        <strain evidence="6">CGMCC 1.10859</strain>
    </source>
</reference>
<keyword evidence="2 5" id="KW-0812">Transmembrane</keyword>
<keyword evidence="3 5" id="KW-1133">Transmembrane helix</keyword>
<evidence type="ECO:0000256" key="2">
    <source>
        <dbReference type="ARBA" id="ARBA00022692"/>
    </source>
</evidence>
<dbReference type="RefSeq" id="WP_035840884.1">
    <property type="nucleotide sequence ID" value="NZ_BNAB01000002.1"/>
</dbReference>
<comment type="caution">
    <text evidence="6">The sequence shown here is derived from an EMBL/GenBank/DDBJ whole genome shotgun (WGS) entry which is preliminary data.</text>
</comment>
<keyword evidence="8" id="KW-1185">Reference proteome</keyword>
<dbReference type="InterPro" id="IPR051598">
    <property type="entry name" value="TSUP/Inactive_protease-like"/>
</dbReference>
<accession>A0AAN4ZZ69</accession>
<feature type="transmembrane region" description="Helical" evidence="5">
    <location>
        <begin position="246"/>
        <end position="268"/>
    </location>
</feature>
<gene>
    <name evidence="6" type="ORF">GCM10008024_07500</name>
    <name evidence="7" type="ORF">SAMN05444006_102126</name>
</gene>
<dbReference type="PANTHER" id="PTHR43701:SF12">
    <property type="entry name" value="MEMBRANE TRANSPORTER PROTEIN YTNM-RELATED"/>
    <property type="match status" value="1"/>
</dbReference>
<dbReference type="AlphaFoldDB" id="A0AAN4ZZ69"/>
<evidence type="ECO:0000313" key="7">
    <source>
        <dbReference type="EMBL" id="SDW22676.1"/>
    </source>
</evidence>
<organism evidence="6 9">
    <name type="scientific">Allgaiera indica</name>
    <dbReference type="NCBI Taxonomy" id="765699"/>
    <lineage>
        <taxon>Bacteria</taxon>
        <taxon>Pseudomonadati</taxon>
        <taxon>Pseudomonadota</taxon>
        <taxon>Alphaproteobacteria</taxon>
        <taxon>Rhodobacterales</taxon>
        <taxon>Paracoccaceae</taxon>
        <taxon>Allgaiera</taxon>
    </lineage>
</organism>
<protein>
    <recommendedName>
        <fullName evidence="5">Probable membrane transporter protein</fullName>
    </recommendedName>
</protein>
<feature type="transmembrane region" description="Helical" evidence="5">
    <location>
        <begin position="12"/>
        <end position="39"/>
    </location>
</feature>
<reference evidence="7 8" key="2">
    <citation type="submission" date="2016-10" db="EMBL/GenBank/DDBJ databases">
        <authorList>
            <person name="Varghese N."/>
            <person name="Submissions S."/>
        </authorList>
    </citation>
    <scope>NUCLEOTIDE SEQUENCE [LARGE SCALE GENOMIC DNA]</scope>
    <source>
        <strain evidence="7 8">DSM 24802</strain>
    </source>
</reference>
<evidence type="ECO:0000313" key="6">
    <source>
        <dbReference type="EMBL" id="GHD99575.1"/>
    </source>
</evidence>
<dbReference type="EMBL" id="FNOB01000002">
    <property type="protein sequence ID" value="SDW22676.1"/>
    <property type="molecule type" value="Genomic_DNA"/>
</dbReference>
<dbReference type="PANTHER" id="PTHR43701">
    <property type="entry name" value="MEMBRANE TRANSPORTER PROTEIN MJ0441-RELATED"/>
    <property type="match status" value="1"/>
</dbReference>
<feature type="transmembrane region" description="Helical" evidence="5">
    <location>
        <begin position="275"/>
        <end position="296"/>
    </location>
</feature>
<feature type="transmembrane region" description="Helical" evidence="5">
    <location>
        <begin position="83"/>
        <end position="101"/>
    </location>
</feature>
<sequence>MQIYLPIAEVVVNAFLLFGIGGVVGLLSGMFGVGGGFLITPALFFIGIPPTVAVSTGAVQVVASSVSAVMVHLKRRTVDFRMGTVMLLSGFVGSTIGIYVFRELERLGHINLFVEVSYVVLMGLIGTMMFQESLRAILRNRREARDGKTAPVRRRGHSKAQKWPLKVKFRTSGLYISVLPPILLGVFIGFLTTTLGVGGGFILVPAMIYILGMNTKVVVGTSLYQVIFISAYAVMAHVLTSQSVDLVLALLLIVGGVVGAQIGAIIGLRLKAEQLRILLALLVLAVCLKIFFGLVLHPADLYNLNVVGHAS</sequence>
<proteinExistence type="inferred from homology"/>
<name>A0AAN4ZZ69_9RHOB</name>
<comment type="subcellular location">
    <subcellularLocation>
        <location evidence="5">Cell membrane</location>
        <topology evidence="5">Multi-pass membrane protein</topology>
    </subcellularLocation>
    <subcellularLocation>
        <location evidence="1">Membrane</location>
        <topology evidence="1">Multi-pass membrane protein</topology>
    </subcellularLocation>
</comment>
<evidence type="ECO:0000256" key="5">
    <source>
        <dbReference type="RuleBase" id="RU363041"/>
    </source>
</evidence>
<keyword evidence="4 5" id="KW-0472">Membrane</keyword>
<evidence type="ECO:0000256" key="1">
    <source>
        <dbReference type="ARBA" id="ARBA00004141"/>
    </source>
</evidence>
<feature type="transmembrane region" description="Helical" evidence="5">
    <location>
        <begin position="107"/>
        <end position="130"/>
    </location>
</feature>
<feature type="transmembrane region" description="Helical" evidence="5">
    <location>
        <begin position="51"/>
        <end position="71"/>
    </location>
</feature>
<reference evidence="6" key="3">
    <citation type="submission" date="2023-06" db="EMBL/GenBank/DDBJ databases">
        <authorList>
            <person name="Sun Q."/>
            <person name="Zhou Y."/>
        </authorList>
    </citation>
    <scope>NUCLEOTIDE SEQUENCE</scope>
    <source>
        <strain evidence="6">CGMCC 1.10859</strain>
    </source>
</reference>
<dbReference type="GO" id="GO:0005886">
    <property type="term" value="C:plasma membrane"/>
    <property type="evidence" value="ECO:0007669"/>
    <property type="project" value="UniProtKB-SubCell"/>
</dbReference>
<keyword evidence="5" id="KW-1003">Cell membrane</keyword>
<dbReference type="EMBL" id="BNAB01000002">
    <property type="protein sequence ID" value="GHD99575.1"/>
    <property type="molecule type" value="Genomic_DNA"/>
</dbReference>